<reference evidence="2 3" key="2">
    <citation type="journal article" date="2021" name="Int. J. Syst. Evol. Microbiol.">
        <title>Isolation and Polyphasic Characterization of Desulfuromonas versatilis sp. Nov., an Electrogenic Bacteria Capable of Versatile Metabolism Isolated from a Graphene Oxide-Reducing Enrichment Culture.</title>
        <authorList>
            <person name="Xie L."/>
            <person name="Yoshida N."/>
            <person name="Ishii S."/>
            <person name="Meng L."/>
        </authorList>
    </citation>
    <scope>NUCLEOTIDE SEQUENCE [LARGE SCALE GENOMIC DNA]</scope>
    <source>
        <strain evidence="2 3">NIT-T3</strain>
    </source>
</reference>
<organism evidence="2 3">
    <name type="scientific">Desulfuromonas versatilis</name>
    <dbReference type="NCBI Taxonomy" id="2802975"/>
    <lineage>
        <taxon>Bacteria</taxon>
        <taxon>Pseudomonadati</taxon>
        <taxon>Thermodesulfobacteriota</taxon>
        <taxon>Desulfuromonadia</taxon>
        <taxon>Desulfuromonadales</taxon>
        <taxon>Desulfuromonadaceae</taxon>
        <taxon>Desulfuromonas</taxon>
    </lineage>
</organism>
<accession>A0ABM8HR97</accession>
<proteinExistence type="predicted"/>
<dbReference type="EMBL" id="AP024355">
    <property type="protein sequence ID" value="BCR04441.1"/>
    <property type="molecule type" value="Genomic_DNA"/>
</dbReference>
<gene>
    <name evidence="2" type="ORF">DESUT3_15100</name>
</gene>
<feature type="compositionally biased region" description="Basic and acidic residues" evidence="1">
    <location>
        <begin position="13"/>
        <end position="22"/>
    </location>
</feature>
<name>A0ABM8HR97_9BACT</name>
<protein>
    <submittedName>
        <fullName evidence="2">Uncharacterized protein</fullName>
    </submittedName>
</protein>
<evidence type="ECO:0000256" key="1">
    <source>
        <dbReference type="SAM" id="MobiDB-lite"/>
    </source>
</evidence>
<sequence>MESAWENPPHFSTKPDPDEKGKFGVGRDSFRAVNKKPGLPFGSPGGCKKQDWSVGISRRA</sequence>
<evidence type="ECO:0000313" key="2">
    <source>
        <dbReference type="EMBL" id="BCR04441.1"/>
    </source>
</evidence>
<dbReference type="RefSeq" id="WP_221251898.1">
    <property type="nucleotide sequence ID" value="NZ_AP024355.1"/>
</dbReference>
<reference evidence="2 3" key="1">
    <citation type="journal article" date="2016" name="C (Basel)">
        <title>Selective Growth of and Electricity Production by Marine Exoelectrogenic Bacteria in Self-Aggregated Hydrogel of Microbially Reduced Graphene Oxide.</title>
        <authorList>
            <person name="Yoshida N."/>
            <person name="Goto Y."/>
            <person name="Miyata Y."/>
        </authorList>
    </citation>
    <scope>NUCLEOTIDE SEQUENCE [LARGE SCALE GENOMIC DNA]</scope>
    <source>
        <strain evidence="2 3">NIT-T3</strain>
    </source>
</reference>
<evidence type="ECO:0000313" key="3">
    <source>
        <dbReference type="Proteomes" id="UP001319827"/>
    </source>
</evidence>
<keyword evidence="3" id="KW-1185">Reference proteome</keyword>
<feature type="region of interest" description="Disordered" evidence="1">
    <location>
        <begin position="1"/>
        <end position="60"/>
    </location>
</feature>
<dbReference type="Proteomes" id="UP001319827">
    <property type="component" value="Chromosome"/>
</dbReference>